<accession>A0A817Q934</accession>
<evidence type="ECO:0000256" key="1">
    <source>
        <dbReference type="SAM" id="MobiDB-lite"/>
    </source>
</evidence>
<dbReference type="AlphaFoldDB" id="A0A817Q934"/>
<evidence type="ECO:0000313" key="3">
    <source>
        <dbReference type="Proteomes" id="UP000663825"/>
    </source>
</evidence>
<protein>
    <submittedName>
        <fullName evidence="2">Uncharacterized protein</fullName>
    </submittedName>
</protein>
<name>A0A817Q934_9BILA</name>
<dbReference type="Proteomes" id="UP000663825">
    <property type="component" value="Unassembled WGS sequence"/>
</dbReference>
<evidence type="ECO:0000313" key="2">
    <source>
        <dbReference type="EMBL" id="CAF3197903.1"/>
    </source>
</evidence>
<feature type="compositionally biased region" description="Polar residues" evidence="1">
    <location>
        <begin position="90"/>
        <end position="106"/>
    </location>
</feature>
<reference evidence="2" key="1">
    <citation type="submission" date="2021-02" db="EMBL/GenBank/DDBJ databases">
        <authorList>
            <person name="Nowell W R."/>
        </authorList>
    </citation>
    <scope>NUCLEOTIDE SEQUENCE</scope>
</reference>
<gene>
    <name evidence="2" type="ORF">TIS948_LOCUS12396</name>
</gene>
<dbReference type="OrthoDB" id="272077at2759"/>
<organism evidence="2 3">
    <name type="scientific">Rotaria socialis</name>
    <dbReference type="NCBI Taxonomy" id="392032"/>
    <lineage>
        <taxon>Eukaryota</taxon>
        <taxon>Metazoa</taxon>
        <taxon>Spiralia</taxon>
        <taxon>Gnathifera</taxon>
        <taxon>Rotifera</taxon>
        <taxon>Eurotatoria</taxon>
        <taxon>Bdelloidea</taxon>
        <taxon>Philodinida</taxon>
        <taxon>Philodinidae</taxon>
        <taxon>Rotaria</taxon>
    </lineage>
</organism>
<dbReference type="EMBL" id="CAJNXB010001836">
    <property type="protein sequence ID" value="CAF3197903.1"/>
    <property type="molecule type" value="Genomic_DNA"/>
</dbReference>
<comment type="caution">
    <text evidence="2">The sequence shown here is derived from an EMBL/GenBank/DDBJ whole genome shotgun (WGS) entry which is preliminary data.</text>
</comment>
<proteinExistence type="predicted"/>
<sequence>MDGQTNRVKITGFGSSITVGDLSKKFEVSQHRITFTKSQTQSSKWYAFIDGFESYRQANNFVSKWSTIFTDAEINLTCELDTDTTKSRMNELTSKRNFNSNRSINSHESDDDTPMNPKGE</sequence>
<feature type="region of interest" description="Disordered" evidence="1">
    <location>
        <begin position="85"/>
        <end position="120"/>
    </location>
</feature>